<comment type="cofactor">
    <cofactor evidence="2">
        <name>Cu cation</name>
        <dbReference type="ChEBI" id="CHEBI:23378"/>
    </cofactor>
</comment>
<sequence length="619" mass="68464">MVAMWSFVTRRQILWRQGLERYVKNKRPFMPHSSIAFPSMHLRQVAALGLATLTSLVTSAAVPAEPVEVAERQVADGACKNGPYTRACWSNGYSIATDFDQKFPTTGNTVTYDLEITNSTCNPDGNGERLCLLINNQYPGPLIRASWGDNLVINVKNSMQDNGTSIHWHGVRQYHTTASDGVNGLTECPLAPGDTKTYSFQVTQFGTSWYHSHFSSQYGDGVVGPMIFDGPASSNYDVDLGPYVLSDWYYPTAFQINSLAAINLQSQGPPPPGDTILINGTNKNANGGGQYNKVTMQKGKKYRLRLINTSVDNYIRVSLDGHNMTVMTTDFIPVKPFDVQTMLIGIGQRYDVVIKANQASGNYWFRANVASDCLSANNFYAKAIWSYSDAPSGEPTTSGHSEPSDCKEPSQAAPYWVQPVPSGTFDNAKSSLDVGVTQAQFPPGGDSLFVWALGNSSMNVDWEKPTLQYFADNDDDYETRMNVHYTTNEGKWNYWLIQQDSRAPPVPHPIHLHGHDFFVLGQGSSTYSPDSPLNYASPPRRDTATVPGGGWLAIAFLSNNPGAWLMHCHIAWHVAEGLAVQFVESPEQVTFDQNALQETCTNWKNYYDGAFWHKDDSGI</sequence>
<evidence type="ECO:0000256" key="7">
    <source>
        <dbReference type="ARBA" id="ARBA00023008"/>
    </source>
</evidence>
<evidence type="ECO:0000256" key="10">
    <source>
        <dbReference type="SAM" id="MobiDB-lite"/>
    </source>
</evidence>
<dbReference type="OrthoDB" id="2121828at2759"/>
<dbReference type="InterPro" id="IPR011707">
    <property type="entry name" value="Cu-oxidase-like_N"/>
</dbReference>
<organism evidence="14 15">
    <name type="scientific">Hortaea werneckii</name>
    <name type="common">Black yeast</name>
    <name type="synonym">Cladosporium werneckii</name>
    <dbReference type="NCBI Taxonomy" id="91943"/>
    <lineage>
        <taxon>Eukaryota</taxon>
        <taxon>Fungi</taxon>
        <taxon>Dikarya</taxon>
        <taxon>Ascomycota</taxon>
        <taxon>Pezizomycotina</taxon>
        <taxon>Dothideomycetes</taxon>
        <taxon>Dothideomycetidae</taxon>
        <taxon>Mycosphaerellales</taxon>
        <taxon>Teratosphaeriaceae</taxon>
        <taxon>Hortaea</taxon>
    </lineage>
</organism>
<dbReference type="GO" id="GO:0005507">
    <property type="term" value="F:copper ion binding"/>
    <property type="evidence" value="ECO:0007669"/>
    <property type="project" value="InterPro"/>
</dbReference>
<keyword evidence="7" id="KW-0186">Copper</keyword>
<gene>
    <name evidence="14" type="ORF">D0867_04910</name>
</gene>
<dbReference type="Pfam" id="PF07732">
    <property type="entry name" value="Cu-oxidase_3"/>
    <property type="match status" value="1"/>
</dbReference>
<keyword evidence="6" id="KW-0560">Oxidoreductase</keyword>
<dbReference type="InterPro" id="IPR011706">
    <property type="entry name" value="Cu-oxidase_C"/>
</dbReference>
<dbReference type="PROSITE" id="PS00079">
    <property type="entry name" value="MULTICOPPER_OXIDASE1"/>
    <property type="match status" value="1"/>
</dbReference>
<evidence type="ECO:0000256" key="6">
    <source>
        <dbReference type="ARBA" id="ARBA00023002"/>
    </source>
</evidence>
<keyword evidence="8" id="KW-0325">Glycoprotein</keyword>
<dbReference type="CDD" id="cd13854">
    <property type="entry name" value="CuRO_1_MaLCC_like"/>
    <property type="match status" value="1"/>
</dbReference>
<protein>
    <recommendedName>
        <fullName evidence="4">laccase</fullName>
        <ecNumber evidence="4">1.10.3.2</ecNumber>
    </recommendedName>
</protein>
<feature type="domain" description="Plastocyanin-like" evidence="11">
    <location>
        <begin position="244"/>
        <end position="389"/>
    </location>
</feature>
<dbReference type="Gene3D" id="2.60.40.420">
    <property type="entry name" value="Cupredoxins - blue copper proteins"/>
    <property type="match status" value="3"/>
</dbReference>
<feature type="domain" description="Plastocyanin-like" evidence="12">
    <location>
        <begin position="461"/>
        <end position="587"/>
    </location>
</feature>
<comment type="catalytic activity">
    <reaction evidence="1">
        <text>4 hydroquinone + O2 = 4 benzosemiquinone + 2 H2O</text>
        <dbReference type="Rhea" id="RHEA:11276"/>
        <dbReference type="ChEBI" id="CHEBI:15377"/>
        <dbReference type="ChEBI" id="CHEBI:15379"/>
        <dbReference type="ChEBI" id="CHEBI:17594"/>
        <dbReference type="ChEBI" id="CHEBI:17977"/>
        <dbReference type="EC" id="1.10.3.2"/>
    </reaction>
</comment>
<evidence type="ECO:0000259" key="12">
    <source>
        <dbReference type="Pfam" id="PF07731"/>
    </source>
</evidence>
<evidence type="ECO:0000256" key="1">
    <source>
        <dbReference type="ARBA" id="ARBA00000349"/>
    </source>
</evidence>
<dbReference type="PANTHER" id="PTHR11709">
    <property type="entry name" value="MULTI-COPPER OXIDASE"/>
    <property type="match status" value="1"/>
</dbReference>
<dbReference type="PANTHER" id="PTHR11709:SF87">
    <property type="entry name" value="LACCASE"/>
    <property type="match status" value="1"/>
</dbReference>
<dbReference type="GO" id="GO:0046274">
    <property type="term" value="P:lignin catabolic process"/>
    <property type="evidence" value="ECO:0007669"/>
    <property type="project" value="UniProtKB-KW"/>
</dbReference>
<dbReference type="InterPro" id="IPR002355">
    <property type="entry name" value="Cu_oxidase_Cu_BS"/>
</dbReference>
<dbReference type="FunFam" id="2.60.40.420:FF:000021">
    <property type="entry name" value="Extracellular dihydrogeodin oxidase/laccase"/>
    <property type="match status" value="1"/>
</dbReference>
<comment type="similarity">
    <text evidence="3">Belongs to the multicopper oxidase family.</text>
</comment>
<dbReference type="CDD" id="cd13880">
    <property type="entry name" value="CuRO_2_MaLCC_like"/>
    <property type="match status" value="1"/>
</dbReference>
<evidence type="ECO:0000256" key="3">
    <source>
        <dbReference type="ARBA" id="ARBA00010609"/>
    </source>
</evidence>
<feature type="region of interest" description="Disordered" evidence="10">
    <location>
        <begin position="391"/>
        <end position="411"/>
    </location>
</feature>
<name>A0A3M6ZUX9_HORWE</name>
<dbReference type="InterPro" id="IPR008972">
    <property type="entry name" value="Cupredoxin"/>
</dbReference>
<evidence type="ECO:0000256" key="4">
    <source>
        <dbReference type="ARBA" id="ARBA00012297"/>
    </source>
</evidence>
<evidence type="ECO:0000256" key="8">
    <source>
        <dbReference type="ARBA" id="ARBA00023180"/>
    </source>
</evidence>
<evidence type="ECO:0000313" key="15">
    <source>
        <dbReference type="Proteomes" id="UP000271337"/>
    </source>
</evidence>
<evidence type="ECO:0000259" key="11">
    <source>
        <dbReference type="Pfam" id="PF00394"/>
    </source>
</evidence>
<dbReference type="InterPro" id="IPR033138">
    <property type="entry name" value="Cu_oxidase_CS"/>
</dbReference>
<evidence type="ECO:0000256" key="9">
    <source>
        <dbReference type="ARBA" id="ARBA00023185"/>
    </source>
</evidence>
<dbReference type="FunFam" id="2.60.40.420:FF:000045">
    <property type="entry name" value="Laccase 2"/>
    <property type="match status" value="1"/>
</dbReference>
<dbReference type="VEuPathDB" id="FungiDB:BTJ68_07175"/>
<dbReference type="GO" id="GO:0052716">
    <property type="term" value="F:hydroquinone:oxygen oxidoreductase activity"/>
    <property type="evidence" value="ECO:0007669"/>
    <property type="project" value="UniProtKB-EC"/>
</dbReference>
<keyword evidence="5" id="KW-0479">Metal-binding</keyword>
<keyword evidence="9" id="KW-0439">Lignin degradation</keyword>
<dbReference type="EC" id="1.10.3.2" evidence="4"/>
<dbReference type="Proteomes" id="UP000271337">
    <property type="component" value="Unassembled WGS sequence"/>
</dbReference>
<feature type="domain" description="Plastocyanin-like" evidence="13">
    <location>
        <begin position="116"/>
        <end position="231"/>
    </location>
</feature>
<dbReference type="EMBL" id="QWIL01000421">
    <property type="protein sequence ID" value="RMY19058.1"/>
    <property type="molecule type" value="Genomic_DNA"/>
</dbReference>
<evidence type="ECO:0000259" key="13">
    <source>
        <dbReference type="Pfam" id="PF07732"/>
    </source>
</evidence>
<accession>A0A3M6ZUX9</accession>
<dbReference type="AlphaFoldDB" id="A0A3M6ZUX9"/>
<evidence type="ECO:0000256" key="2">
    <source>
        <dbReference type="ARBA" id="ARBA00001935"/>
    </source>
</evidence>
<evidence type="ECO:0000313" key="14">
    <source>
        <dbReference type="EMBL" id="RMY19058.1"/>
    </source>
</evidence>
<evidence type="ECO:0000256" key="5">
    <source>
        <dbReference type="ARBA" id="ARBA00022723"/>
    </source>
</evidence>
<reference evidence="14 15" key="1">
    <citation type="journal article" date="2018" name="BMC Genomics">
        <title>Genomic evidence for intraspecific hybridization in a clonal and extremely halotolerant yeast.</title>
        <authorList>
            <person name="Gostincar C."/>
            <person name="Stajich J.E."/>
            <person name="Zupancic J."/>
            <person name="Zalar P."/>
            <person name="Gunde-Cimerman N."/>
        </authorList>
    </citation>
    <scope>NUCLEOTIDE SEQUENCE [LARGE SCALE GENOMIC DNA]</scope>
    <source>
        <strain evidence="14 15">EXF-6669</strain>
    </source>
</reference>
<dbReference type="CDD" id="cd13901">
    <property type="entry name" value="CuRO_3_MaLCC_like"/>
    <property type="match status" value="1"/>
</dbReference>
<dbReference type="InterPro" id="IPR001117">
    <property type="entry name" value="Cu-oxidase_2nd"/>
</dbReference>
<comment type="caution">
    <text evidence="14">The sequence shown here is derived from an EMBL/GenBank/DDBJ whole genome shotgun (WGS) entry which is preliminary data.</text>
</comment>
<dbReference type="PROSITE" id="PS00080">
    <property type="entry name" value="MULTICOPPER_OXIDASE2"/>
    <property type="match status" value="1"/>
</dbReference>
<dbReference type="SUPFAM" id="SSF49503">
    <property type="entry name" value="Cupredoxins"/>
    <property type="match status" value="3"/>
</dbReference>
<dbReference type="Pfam" id="PF07731">
    <property type="entry name" value="Cu-oxidase_2"/>
    <property type="match status" value="1"/>
</dbReference>
<proteinExistence type="inferred from homology"/>
<dbReference type="Pfam" id="PF00394">
    <property type="entry name" value="Cu-oxidase"/>
    <property type="match status" value="1"/>
</dbReference>
<dbReference type="InterPro" id="IPR045087">
    <property type="entry name" value="Cu-oxidase_fam"/>
</dbReference>